<dbReference type="PATRIC" id="fig|1008153.3.peg.1593"/>
<dbReference type="AlphaFoldDB" id="A0A151AFV2"/>
<feature type="coiled-coil region" evidence="1">
    <location>
        <begin position="8"/>
        <end position="70"/>
    </location>
</feature>
<dbReference type="InterPro" id="IPR040783">
    <property type="entry name" value="VLRF1"/>
</dbReference>
<dbReference type="SUPFAM" id="SSF53137">
    <property type="entry name" value="Translational machinery components"/>
    <property type="match status" value="1"/>
</dbReference>
<dbReference type="Pfam" id="PF18859">
    <property type="entry name" value="acVLRF1"/>
    <property type="match status" value="1"/>
</dbReference>
<name>A0A151AFV2_9EURY</name>
<proteinExistence type="predicted"/>
<comment type="caution">
    <text evidence="3">The sequence shown here is derived from an EMBL/GenBank/DDBJ whole genome shotgun (WGS) entry which is preliminary data.</text>
</comment>
<keyword evidence="4" id="KW-1185">Reference proteome</keyword>
<evidence type="ECO:0000256" key="1">
    <source>
        <dbReference type="SAM" id="Coils"/>
    </source>
</evidence>
<dbReference type="EMBL" id="LTAZ01000004">
    <property type="protein sequence ID" value="KYH26474.1"/>
    <property type="molecule type" value="Genomic_DNA"/>
</dbReference>
<keyword evidence="1" id="KW-0175">Coiled coil</keyword>
<dbReference type="InterPro" id="IPR042226">
    <property type="entry name" value="eFR1_2_sf"/>
</dbReference>
<evidence type="ECO:0000313" key="4">
    <source>
        <dbReference type="Proteomes" id="UP000075321"/>
    </source>
</evidence>
<accession>A0A151AFV2</accession>
<dbReference type="Proteomes" id="UP000075321">
    <property type="component" value="Unassembled WGS sequence"/>
</dbReference>
<organism evidence="3 4">
    <name type="scientific">Halalkalicoccus paucihalophilus</name>
    <dbReference type="NCBI Taxonomy" id="1008153"/>
    <lineage>
        <taxon>Archaea</taxon>
        <taxon>Methanobacteriati</taxon>
        <taxon>Methanobacteriota</taxon>
        <taxon>Stenosarchaea group</taxon>
        <taxon>Halobacteria</taxon>
        <taxon>Halobacteriales</taxon>
        <taxon>Halococcaceae</taxon>
        <taxon>Halalkalicoccus</taxon>
    </lineage>
</organism>
<gene>
    <name evidence="3" type="primary">smc_5</name>
    <name evidence="3" type="ORF">HAPAU_15720</name>
</gene>
<sequence>MLDGLLGRAELKERIAELEAERERLEGRFAAERERRREAVRDKQDAEERENRLEDRISDLEGRLERVDEEAELEFRGVETLRGERLREVLDRLDILRTGEEGVLTAMIDDELETEIEEAFGERAALLSRAAPCLAITDDAGLVSVVLRPPLAPDPFWTWSDTVDLEFGWFLPEGEFAFALVRSDLFAMGEYRGSERESFHAFESDVKGDHSKGGFSQGRFERRRDNQIAAHLEKCRDALTRRDADRLIVVGQRTLLTEFDADATRAVDATGDPEDALEGAFRDFFTTRLYRL</sequence>
<evidence type="ECO:0000259" key="2">
    <source>
        <dbReference type="Pfam" id="PF18859"/>
    </source>
</evidence>
<dbReference type="OrthoDB" id="124486at2157"/>
<dbReference type="RefSeq" id="WP_066381212.1">
    <property type="nucleotide sequence ID" value="NZ_LTAZ01000004.1"/>
</dbReference>
<reference evidence="3 4" key="1">
    <citation type="submission" date="2016-02" db="EMBL/GenBank/DDBJ databases">
        <title>Genome sequence of Halalkalicoccus paucihalophilus DSM 24557.</title>
        <authorList>
            <person name="Poehlein A."/>
            <person name="Daniel R."/>
        </authorList>
    </citation>
    <scope>NUCLEOTIDE SEQUENCE [LARGE SCALE GENOMIC DNA]</scope>
    <source>
        <strain evidence="3 4">DSM 24557</strain>
    </source>
</reference>
<evidence type="ECO:0000313" key="3">
    <source>
        <dbReference type="EMBL" id="KYH26474.1"/>
    </source>
</evidence>
<protein>
    <submittedName>
        <fullName evidence="3">Chromosome partition protein Smc</fullName>
    </submittedName>
</protein>
<dbReference type="Gene3D" id="3.30.420.60">
    <property type="entry name" value="eRF1 domain 2"/>
    <property type="match status" value="1"/>
</dbReference>
<feature type="domain" description="Actinobacteria/chloroflexi VLRF1 release factor" evidence="2">
    <location>
        <begin position="175"/>
        <end position="289"/>
    </location>
</feature>